<dbReference type="Gene3D" id="1.10.10.10">
    <property type="entry name" value="Winged helix-like DNA-binding domain superfamily/Winged helix DNA-binding domain"/>
    <property type="match status" value="2"/>
</dbReference>
<evidence type="ECO:0000259" key="4">
    <source>
        <dbReference type="Pfam" id="PF01037"/>
    </source>
</evidence>
<dbReference type="Pfam" id="PF01037">
    <property type="entry name" value="AsnC_trans_reg"/>
    <property type="match status" value="1"/>
</dbReference>
<reference evidence="6 7" key="1">
    <citation type="submission" date="2024-07" db="EMBL/GenBank/DDBJ databases">
        <title>Draft Genome Sequence of Ferrimicrobium acidiphilum Strain YE2023, Isolated from a Pulp of Bioleach Reactor.</title>
        <authorList>
            <person name="Elkina Y.A."/>
            <person name="Bulaeva A.G."/>
            <person name="Beletsky A.V."/>
            <person name="Mardanov A.V."/>
        </authorList>
    </citation>
    <scope>NUCLEOTIDE SEQUENCE [LARGE SCALE GENOMIC DNA]</scope>
    <source>
        <strain evidence="6 7">YE2023</strain>
    </source>
</reference>
<evidence type="ECO:0000256" key="1">
    <source>
        <dbReference type="ARBA" id="ARBA00023015"/>
    </source>
</evidence>
<feature type="domain" description="HTH asnC-type" evidence="5">
    <location>
        <begin position="176"/>
        <end position="209"/>
    </location>
</feature>
<dbReference type="InterPro" id="IPR036388">
    <property type="entry name" value="WH-like_DNA-bd_sf"/>
</dbReference>
<dbReference type="EMBL" id="JBFSHR010000024">
    <property type="protein sequence ID" value="MEX6429776.1"/>
    <property type="molecule type" value="Genomic_DNA"/>
</dbReference>
<feature type="domain" description="Transcription regulator AsnC/Lrp ligand binding" evidence="4">
    <location>
        <begin position="65"/>
        <end position="131"/>
    </location>
</feature>
<name>A0ABV3Y475_9ACTN</name>
<gene>
    <name evidence="6" type="ORF">AB6A68_07985</name>
</gene>
<sequence>MTLDNLDLQLVHALQINPRAPFTTVASTLKVDAATVARRWERLTADNLGWVTCYPNAAGYFFGYVEVSCQVAQAEQVADQLSEDTHAVSIAHITGDMDLLVVVVTQDYATFARYVAERIHRIPGVVRTRSHPFAHSYLEGSAWQLDALSSDQTRIMRKTAIPSIPGQKIVDDERPIVLALADDGRLALTDLARRTGVSVNTARRRLQRLVTARKVLLRCEIAHTYSGWPLTVIFWARADANRVTNVAQSLIKLRPVRICAITATGHSTLVFTASLRNVNEILKFHQYLADTIPDLLIIDRALVLRHVKLAGSVLDETGRRIGTVPIDITLPIAVGEANLQRRS</sequence>
<comment type="caution">
    <text evidence="6">The sequence shown here is derived from an EMBL/GenBank/DDBJ whole genome shotgun (WGS) entry which is preliminary data.</text>
</comment>
<keyword evidence="1" id="KW-0805">Transcription regulation</keyword>
<dbReference type="Gene3D" id="3.30.70.920">
    <property type="match status" value="1"/>
</dbReference>
<dbReference type="RefSeq" id="WP_276971632.1">
    <property type="nucleotide sequence ID" value="NZ_DAHZRJ010000070.1"/>
</dbReference>
<keyword evidence="2" id="KW-0238">DNA-binding</keyword>
<dbReference type="SUPFAM" id="SSF46785">
    <property type="entry name" value="Winged helix' DNA-binding domain"/>
    <property type="match status" value="2"/>
</dbReference>
<evidence type="ECO:0000313" key="7">
    <source>
        <dbReference type="Proteomes" id="UP001560267"/>
    </source>
</evidence>
<proteinExistence type="predicted"/>
<dbReference type="InterPro" id="IPR011008">
    <property type="entry name" value="Dimeric_a/b-barrel"/>
</dbReference>
<evidence type="ECO:0000313" key="6">
    <source>
        <dbReference type="EMBL" id="MEX6429776.1"/>
    </source>
</evidence>
<dbReference type="InterPro" id="IPR019887">
    <property type="entry name" value="Tscrpt_reg_AsnC/Lrp_C"/>
</dbReference>
<dbReference type="PANTHER" id="PTHR30154:SF34">
    <property type="entry name" value="TRANSCRIPTIONAL REGULATOR AZLB"/>
    <property type="match status" value="1"/>
</dbReference>
<keyword evidence="7" id="KW-1185">Reference proteome</keyword>
<keyword evidence="3" id="KW-0804">Transcription</keyword>
<dbReference type="InterPro" id="IPR036390">
    <property type="entry name" value="WH_DNA-bd_sf"/>
</dbReference>
<dbReference type="InterPro" id="IPR000485">
    <property type="entry name" value="AsnC-type_HTH_dom"/>
</dbReference>
<dbReference type="SMART" id="SM00344">
    <property type="entry name" value="HTH_ASNC"/>
    <property type="match status" value="2"/>
</dbReference>
<dbReference type="Proteomes" id="UP001560267">
    <property type="component" value="Unassembled WGS sequence"/>
</dbReference>
<dbReference type="SUPFAM" id="SSF54909">
    <property type="entry name" value="Dimeric alpha+beta barrel"/>
    <property type="match status" value="1"/>
</dbReference>
<dbReference type="Pfam" id="PF13404">
    <property type="entry name" value="HTH_AsnC-type"/>
    <property type="match status" value="2"/>
</dbReference>
<protein>
    <submittedName>
        <fullName evidence="6">Lrp/AsnC family transcriptional regulator</fullName>
    </submittedName>
</protein>
<accession>A0ABV3Y475</accession>
<evidence type="ECO:0000256" key="3">
    <source>
        <dbReference type="ARBA" id="ARBA00023163"/>
    </source>
</evidence>
<dbReference type="InterPro" id="IPR019888">
    <property type="entry name" value="Tscrpt_reg_AsnC-like"/>
</dbReference>
<feature type="domain" description="HTH asnC-type" evidence="5">
    <location>
        <begin position="3"/>
        <end position="43"/>
    </location>
</feature>
<dbReference type="PANTHER" id="PTHR30154">
    <property type="entry name" value="LEUCINE-RESPONSIVE REGULATORY PROTEIN"/>
    <property type="match status" value="1"/>
</dbReference>
<organism evidence="6 7">
    <name type="scientific">Ferrimicrobium acidiphilum</name>
    <dbReference type="NCBI Taxonomy" id="121039"/>
    <lineage>
        <taxon>Bacteria</taxon>
        <taxon>Bacillati</taxon>
        <taxon>Actinomycetota</taxon>
        <taxon>Acidimicrobiia</taxon>
        <taxon>Acidimicrobiales</taxon>
        <taxon>Acidimicrobiaceae</taxon>
        <taxon>Ferrimicrobium</taxon>
    </lineage>
</organism>
<evidence type="ECO:0000259" key="5">
    <source>
        <dbReference type="Pfam" id="PF13404"/>
    </source>
</evidence>
<evidence type="ECO:0000256" key="2">
    <source>
        <dbReference type="ARBA" id="ARBA00023125"/>
    </source>
</evidence>